<evidence type="ECO:0000313" key="1">
    <source>
        <dbReference type="EMBL" id="OQD81108.1"/>
    </source>
</evidence>
<keyword evidence="2" id="KW-1185">Reference proteome</keyword>
<organism evidence="1 2">
    <name type="scientific">Penicillium antarcticum</name>
    <dbReference type="NCBI Taxonomy" id="416450"/>
    <lineage>
        <taxon>Eukaryota</taxon>
        <taxon>Fungi</taxon>
        <taxon>Dikarya</taxon>
        <taxon>Ascomycota</taxon>
        <taxon>Pezizomycotina</taxon>
        <taxon>Eurotiomycetes</taxon>
        <taxon>Eurotiomycetidae</taxon>
        <taxon>Eurotiales</taxon>
        <taxon>Aspergillaceae</taxon>
        <taxon>Penicillium</taxon>
    </lineage>
</organism>
<dbReference type="Proteomes" id="UP000191672">
    <property type="component" value="Unassembled WGS sequence"/>
</dbReference>
<sequence>MVSIQQAQLTSVNWVALTNPVPTCWAGDVLTGSVKVAGNVQAGGNAEVSNDSSSHLHIALQGRIRTAIGKVRHNPLLFDIEHLLINPVADIYEIVRATPKDSATVPDHEFGFSVRVPNECESGRCMHFIDDSSSEQHLLLHDQMPPSTASKSEPGNKDEAADLISITYCVHITLWENGHIKVHETLPILIQPKLQLLSFPKSEQSGSEIYVEKNFRDLGSLRLAVTCPDKSYLPWPPKAESTSIVLWVKLSFIPDHPVWGLPPMSEVSTKLIAKTAFQKAEATEGKKWTKSQVLSRTTFAVGNVSWDEIALPLSGGFEYVLQAPVPIQFPTGGNMLTSFKSCIAGREFAAHIGFSFGLRVGRDVDVMVPISIEPCIEVTAAW</sequence>
<protein>
    <recommendedName>
        <fullName evidence="3">Arrestin-like N-terminal domain-containing protein</fullName>
    </recommendedName>
</protein>
<evidence type="ECO:0000313" key="2">
    <source>
        <dbReference type="Proteomes" id="UP000191672"/>
    </source>
</evidence>
<accession>A0A1V6PVS7</accession>
<gene>
    <name evidence="1" type="ORF">PENANT_c029G09322</name>
</gene>
<name>A0A1V6PVS7_9EURO</name>
<evidence type="ECO:0008006" key="3">
    <source>
        <dbReference type="Google" id="ProtNLM"/>
    </source>
</evidence>
<comment type="caution">
    <text evidence="1">The sequence shown here is derived from an EMBL/GenBank/DDBJ whole genome shotgun (WGS) entry which is preliminary data.</text>
</comment>
<proteinExistence type="predicted"/>
<reference evidence="2" key="1">
    <citation type="journal article" date="2017" name="Nat. Microbiol.">
        <title>Global analysis of biosynthetic gene clusters reveals vast potential of secondary metabolite production in Penicillium species.</title>
        <authorList>
            <person name="Nielsen J.C."/>
            <person name="Grijseels S."/>
            <person name="Prigent S."/>
            <person name="Ji B."/>
            <person name="Dainat J."/>
            <person name="Nielsen K.F."/>
            <person name="Frisvad J.C."/>
            <person name="Workman M."/>
            <person name="Nielsen J."/>
        </authorList>
    </citation>
    <scope>NUCLEOTIDE SEQUENCE [LARGE SCALE GENOMIC DNA]</scope>
    <source>
        <strain evidence="2">IBT 31811</strain>
    </source>
</reference>
<dbReference type="AlphaFoldDB" id="A0A1V6PVS7"/>
<dbReference type="EMBL" id="MDYN01000029">
    <property type="protein sequence ID" value="OQD81108.1"/>
    <property type="molecule type" value="Genomic_DNA"/>
</dbReference>